<dbReference type="GO" id="GO:0071555">
    <property type="term" value="P:cell wall organization"/>
    <property type="evidence" value="ECO:0007669"/>
    <property type="project" value="UniProtKB-UniRule"/>
</dbReference>
<reference evidence="10 11" key="1">
    <citation type="submission" date="2017-09" db="EMBL/GenBank/DDBJ databases">
        <title>Depth-based differentiation of microbial function through sediment-hosted aquifers and enrichment of novel symbionts in the deep terrestrial subsurface.</title>
        <authorList>
            <person name="Probst A.J."/>
            <person name="Ladd B."/>
            <person name="Jarett J.K."/>
            <person name="Geller-Mcgrath D.E."/>
            <person name="Sieber C.M."/>
            <person name="Emerson J.B."/>
            <person name="Anantharaman K."/>
            <person name="Thomas B.C."/>
            <person name="Malmstrom R."/>
            <person name="Stieglmeier M."/>
            <person name="Klingl A."/>
            <person name="Woyke T."/>
            <person name="Ryan C.M."/>
            <person name="Banfield J.F."/>
        </authorList>
    </citation>
    <scope>NUCLEOTIDE SEQUENCE [LARGE SCALE GENOMIC DNA]</scope>
    <source>
        <strain evidence="10">CG17_big_fil_post_rev_8_21_14_2_50_48_46</strain>
    </source>
</reference>
<comment type="pathway">
    <text evidence="1 6">Cell wall biogenesis; peptidoglycan biosynthesis.</text>
</comment>
<dbReference type="InterPro" id="IPR005490">
    <property type="entry name" value="LD_TPept_cat_dom"/>
</dbReference>
<organism evidence="10 11">
    <name type="scientific">bacterium (Candidatus Blackallbacteria) CG17_big_fil_post_rev_8_21_14_2_50_48_46</name>
    <dbReference type="NCBI Taxonomy" id="2014261"/>
    <lineage>
        <taxon>Bacteria</taxon>
        <taxon>Candidatus Blackallbacteria</taxon>
    </lineage>
</organism>
<evidence type="ECO:0000256" key="2">
    <source>
        <dbReference type="ARBA" id="ARBA00022679"/>
    </source>
</evidence>
<dbReference type="Pfam" id="PF03734">
    <property type="entry name" value="YkuD"/>
    <property type="match status" value="1"/>
</dbReference>
<keyword evidence="8" id="KW-0732">Signal</keyword>
<evidence type="ECO:0000256" key="7">
    <source>
        <dbReference type="SAM" id="MobiDB-lite"/>
    </source>
</evidence>
<protein>
    <recommendedName>
        <fullName evidence="9">L,D-TPase catalytic domain-containing protein</fullName>
    </recommendedName>
</protein>
<dbReference type="Gene3D" id="2.40.440.10">
    <property type="entry name" value="L,D-transpeptidase catalytic domain-like"/>
    <property type="match status" value="1"/>
</dbReference>
<feature type="active site" description="Proton donor/acceptor" evidence="6">
    <location>
        <position position="278"/>
    </location>
</feature>
<dbReference type="InterPro" id="IPR038063">
    <property type="entry name" value="Transpep_catalytic_dom"/>
</dbReference>
<dbReference type="SUPFAM" id="SSF141523">
    <property type="entry name" value="L,D-transpeptidase catalytic domain-like"/>
    <property type="match status" value="1"/>
</dbReference>
<dbReference type="GO" id="GO:0009252">
    <property type="term" value="P:peptidoglycan biosynthetic process"/>
    <property type="evidence" value="ECO:0007669"/>
    <property type="project" value="UniProtKB-UniPathway"/>
</dbReference>
<evidence type="ECO:0000256" key="3">
    <source>
        <dbReference type="ARBA" id="ARBA00022960"/>
    </source>
</evidence>
<evidence type="ECO:0000259" key="9">
    <source>
        <dbReference type="PROSITE" id="PS52029"/>
    </source>
</evidence>
<evidence type="ECO:0000256" key="6">
    <source>
        <dbReference type="PROSITE-ProRule" id="PRU01373"/>
    </source>
</evidence>
<dbReference type="AlphaFoldDB" id="A0A2M7FX38"/>
<dbReference type="Proteomes" id="UP000231019">
    <property type="component" value="Unassembled WGS sequence"/>
</dbReference>
<feature type="signal peptide" evidence="8">
    <location>
        <begin position="1"/>
        <end position="22"/>
    </location>
</feature>
<dbReference type="UniPathway" id="UPA00219"/>
<evidence type="ECO:0000313" key="11">
    <source>
        <dbReference type="Proteomes" id="UP000231019"/>
    </source>
</evidence>
<feature type="chain" id="PRO_5014960796" description="L,D-TPase catalytic domain-containing protein" evidence="8">
    <location>
        <begin position="23"/>
        <end position="353"/>
    </location>
</feature>
<keyword evidence="5 6" id="KW-0961">Cell wall biogenesis/degradation</keyword>
<keyword evidence="2" id="KW-0808">Transferase</keyword>
<feature type="domain" description="L,D-TPase catalytic" evidence="9">
    <location>
        <begin position="202"/>
        <end position="333"/>
    </location>
</feature>
<feature type="region of interest" description="Disordered" evidence="7">
    <location>
        <begin position="33"/>
        <end position="67"/>
    </location>
</feature>
<dbReference type="EMBL" id="PFFQ01000066">
    <property type="protein sequence ID" value="PIW13811.1"/>
    <property type="molecule type" value="Genomic_DNA"/>
</dbReference>
<proteinExistence type="predicted"/>
<evidence type="ECO:0000256" key="8">
    <source>
        <dbReference type="SAM" id="SignalP"/>
    </source>
</evidence>
<feature type="active site" description="Nucleophile" evidence="6">
    <location>
        <position position="297"/>
    </location>
</feature>
<dbReference type="GO" id="GO:0008360">
    <property type="term" value="P:regulation of cell shape"/>
    <property type="evidence" value="ECO:0007669"/>
    <property type="project" value="UniProtKB-UniRule"/>
</dbReference>
<accession>A0A2M7FX38</accession>
<dbReference type="CDD" id="cd16913">
    <property type="entry name" value="YkuD_like"/>
    <property type="match status" value="1"/>
</dbReference>
<evidence type="ECO:0000256" key="4">
    <source>
        <dbReference type="ARBA" id="ARBA00022984"/>
    </source>
</evidence>
<sequence>MRIFLAITASVLLTSFYLPAWAQPYEPVPSPDLSDYPEIIPSTTPKPIQSPSPTPFPVFTPLPSSTPTSGPLKLSLKVELPDFTEGVRSSLRISLENAASLPASAFPLEGEISYADLGYNQMPLSKQKIRFKIPASGVTQAELIFQSPGRKDLRVQLQYPGVAPRNLRVYSKPFPATVFPRETDSDFEKNPQDWHVWVNIYHSMSADAPQRQYYLITYKGEIVQRLLTSSAAPGKITPTGRFKLGPKIASPKSTLYESVMPFWTTILVPNFSFEYGNHGLVGESYLYLLGTPASHGCLRLSNKWVQKDGEWLNIGGAKWVFSHVPVGTPIEIFKKPVQPFVYENYQKWLVQKH</sequence>
<name>A0A2M7FX38_9BACT</name>
<dbReference type="GO" id="GO:0016740">
    <property type="term" value="F:transferase activity"/>
    <property type="evidence" value="ECO:0007669"/>
    <property type="project" value="UniProtKB-KW"/>
</dbReference>
<evidence type="ECO:0000256" key="1">
    <source>
        <dbReference type="ARBA" id="ARBA00004752"/>
    </source>
</evidence>
<gene>
    <name evidence="10" type="ORF">COW36_24400</name>
</gene>
<keyword evidence="3 6" id="KW-0133">Cell shape</keyword>
<feature type="compositionally biased region" description="Pro residues" evidence="7">
    <location>
        <begin position="48"/>
        <end position="60"/>
    </location>
</feature>
<comment type="caution">
    <text evidence="10">The sequence shown here is derived from an EMBL/GenBank/DDBJ whole genome shotgun (WGS) entry which is preliminary data.</text>
</comment>
<evidence type="ECO:0000313" key="10">
    <source>
        <dbReference type="EMBL" id="PIW13811.1"/>
    </source>
</evidence>
<keyword evidence="4 6" id="KW-0573">Peptidoglycan synthesis</keyword>
<dbReference type="PROSITE" id="PS52029">
    <property type="entry name" value="LD_TPASE"/>
    <property type="match status" value="1"/>
</dbReference>
<evidence type="ECO:0000256" key="5">
    <source>
        <dbReference type="ARBA" id="ARBA00023316"/>
    </source>
</evidence>